<keyword evidence="1" id="KW-0732">Signal</keyword>
<proteinExistence type="predicted"/>
<sequence>MKYLYLLLVMASVAAGAMEPGSQYKPLAEAGDPRAQYYLADTYVSFGDFPQAEYWAQKAADKGDGDALALLAQLKIRNPQQADYRQAKALAEKSVQTGSRAGEIVLARVLVNQQAGTPNYPHAISLLQHAARIRKAIQPSTPRCCWGLSYASGVHPRKMT</sequence>
<reference evidence="2 3" key="1">
    <citation type="submission" date="2018-06" db="EMBL/GenBank/DDBJ databases">
        <authorList>
            <consortium name="Pathogen Informatics"/>
            <person name="Doyle S."/>
        </authorList>
    </citation>
    <scope>NUCLEOTIDE SEQUENCE [LARGE SCALE GENOMIC DNA]</scope>
    <source>
        <strain evidence="2 3">NCTC11694</strain>
    </source>
</reference>
<evidence type="ECO:0000313" key="3">
    <source>
        <dbReference type="Proteomes" id="UP000255050"/>
    </source>
</evidence>
<dbReference type="InterPro" id="IPR011990">
    <property type="entry name" value="TPR-like_helical_dom_sf"/>
</dbReference>
<comment type="caution">
    <text evidence="2">The sequence shown here is derived from an EMBL/GenBank/DDBJ whole genome shotgun (WGS) entry which is preliminary data.</text>
</comment>
<dbReference type="Gene3D" id="1.25.40.10">
    <property type="entry name" value="Tetratricopeptide repeat domain"/>
    <property type="match status" value="1"/>
</dbReference>
<dbReference type="AlphaFoldDB" id="A0A7H4M1W2"/>
<feature type="signal peptide" evidence="1">
    <location>
        <begin position="1"/>
        <end position="17"/>
    </location>
</feature>
<dbReference type="SUPFAM" id="SSF81901">
    <property type="entry name" value="HCP-like"/>
    <property type="match status" value="1"/>
</dbReference>
<evidence type="ECO:0000256" key="1">
    <source>
        <dbReference type="SAM" id="SignalP"/>
    </source>
</evidence>
<gene>
    <name evidence="2" type="ORF">NCTC11694_03605</name>
</gene>
<dbReference type="Proteomes" id="UP000255050">
    <property type="component" value="Unassembled WGS sequence"/>
</dbReference>
<accession>A0A7H4M1W2</accession>
<organism evidence="2 3">
    <name type="scientific">Klebsiella michiganensis</name>
    <dbReference type="NCBI Taxonomy" id="1134687"/>
    <lineage>
        <taxon>Bacteria</taxon>
        <taxon>Pseudomonadati</taxon>
        <taxon>Pseudomonadota</taxon>
        <taxon>Gammaproteobacteria</taxon>
        <taxon>Enterobacterales</taxon>
        <taxon>Enterobacteriaceae</taxon>
        <taxon>Klebsiella/Raoultella group</taxon>
        <taxon>Klebsiella</taxon>
    </lineage>
</organism>
<name>A0A7H4M1W2_9ENTR</name>
<dbReference type="SMART" id="SM00671">
    <property type="entry name" value="SEL1"/>
    <property type="match status" value="2"/>
</dbReference>
<protein>
    <submittedName>
        <fullName evidence="2">Sel1 repeat protein</fullName>
    </submittedName>
</protein>
<evidence type="ECO:0000313" key="2">
    <source>
        <dbReference type="EMBL" id="STR42388.1"/>
    </source>
</evidence>
<dbReference type="EMBL" id="UGJR01000002">
    <property type="protein sequence ID" value="STR42388.1"/>
    <property type="molecule type" value="Genomic_DNA"/>
</dbReference>
<dbReference type="InterPro" id="IPR006597">
    <property type="entry name" value="Sel1-like"/>
</dbReference>
<feature type="chain" id="PRO_5028837220" evidence="1">
    <location>
        <begin position="18"/>
        <end position="160"/>
    </location>
</feature>